<dbReference type="PANTHER" id="PTHR32308:SF0">
    <property type="entry name" value="HPCH_HPAI ALDOLASE_CITRATE LYASE DOMAIN-CONTAINING PROTEIN"/>
    <property type="match status" value="1"/>
</dbReference>
<keyword evidence="6" id="KW-1185">Reference proteome</keyword>
<dbReference type="Proteomes" id="UP001209083">
    <property type="component" value="Chromosome"/>
</dbReference>
<accession>A0ABY8QT94</accession>
<evidence type="ECO:0000313" key="6">
    <source>
        <dbReference type="Proteomes" id="UP001209083"/>
    </source>
</evidence>
<sequence>MTGDDGIFWRSLLYVPVTSRRFVEKAHTRGADAIQLDVEDSIPPGEKDAARRLLPAAIDEVAGHGVDVVVRINRPWRIAIRDLEVAVRPGVRALALPKVASADHLRIIDEVVTELESAAGMPVGTVRFVAMVETVAGFWRLQEIAGASPRVVALTLGSEDFATSSGIPPEPDLQLVPNQMTVLAARAVGVLPIGLVSSIANYQDQDAFRQTVLDSRRQGFVGASAIHPSQVPIINEGFSPTADEVELARRMLAEFDAAAESGIGAIQFDGKMVDEPIVQRARALLQLADRVASR</sequence>
<dbReference type="GO" id="GO:0016829">
    <property type="term" value="F:lyase activity"/>
    <property type="evidence" value="ECO:0007669"/>
    <property type="project" value="UniProtKB-KW"/>
</dbReference>
<dbReference type="InterPro" id="IPR015813">
    <property type="entry name" value="Pyrv/PenolPyrv_kinase-like_dom"/>
</dbReference>
<reference evidence="5 6" key="1">
    <citation type="submission" date="2023-05" db="EMBL/GenBank/DDBJ databases">
        <title>Lithophilousrod everest ZFBP1038 complete genpme.</title>
        <authorList>
            <person name="Tian M."/>
        </authorList>
    </citation>
    <scope>NUCLEOTIDE SEQUENCE [LARGE SCALE GENOMIC DNA]</scope>
    <source>
        <strain evidence="5 6">ZFBP1038</strain>
    </source>
</reference>
<dbReference type="InterPro" id="IPR005000">
    <property type="entry name" value="Aldolase/citrate-lyase_domain"/>
</dbReference>
<dbReference type="SUPFAM" id="SSF51621">
    <property type="entry name" value="Phosphoenolpyruvate/pyruvate domain"/>
    <property type="match status" value="1"/>
</dbReference>
<proteinExistence type="predicted"/>
<evidence type="ECO:0000256" key="3">
    <source>
        <dbReference type="ARBA" id="ARBA00022842"/>
    </source>
</evidence>
<protein>
    <submittedName>
        <fullName evidence="5">CoA ester lyase</fullName>
    </submittedName>
</protein>
<dbReference type="InterPro" id="IPR040442">
    <property type="entry name" value="Pyrv_kinase-like_dom_sf"/>
</dbReference>
<comment type="cofactor">
    <cofactor evidence="1">
        <name>Mg(2+)</name>
        <dbReference type="ChEBI" id="CHEBI:18420"/>
    </cofactor>
</comment>
<dbReference type="EMBL" id="CP090958">
    <property type="protein sequence ID" value="WGW11471.1"/>
    <property type="molecule type" value="Genomic_DNA"/>
</dbReference>
<keyword evidence="3" id="KW-0460">Magnesium</keyword>
<keyword evidence="5" id="KW-0456">Lyase</keyword>
<evidence type="ECO:0000256" key="1">
    <source>
        <dbReference type="ARBA" id="ARBA00001946"/>
    </source>
</evidence>
<organism evidence="5 6">
    <name type="scientific">Saxibacter everestensis</name>
    <dbReference type="NCBI Taxonomy" id="2909229"/>
    <lineage>
        <taxon>Bacteria</taxon>
        <taxon>Bacillati</taxon>
        <taxon>Actinomycetota</taxon>
        <taxon>Actinomycetes</taxon>
        <taxon>Micrococcales</taxon>
        <taxon>Brevibacteriaceae</taxon>
        <taxon>Saxibacter</taxon>
    </lineage>
</organism>
<dbReference type="InterPro" id="IPR011206">
    <property type="entry name" value="Citrate_lyase_beta/mcl1/mcl2"/>
</dbReference>
<name>A0ABY8QT94_9MICO</name>
<dbReference type="Pfam" id="PF03328">
    <property type="entry name" value="HpcH_HpaI"/>
    <property type="match status" value="1"/>
</dbReference>
<dbReference type="PANTHER" id="PTHR32308">
    <property type="entry name" value="LYASE BETA SUBUNIT, PUTATIVE (AFU_ORTHOLOGUE AFUA_4G13030)-RELATED"/>
    <property type="match status" value="1"/>
</dbReference>
<keyword evidence="2" id="KW-0479">Metal-binding</keyword>
<feature type="domain" description="HpcH/HpaI aldolase/citrate lyase" evidence="4">
    <location>
        <begin position="10"/>
        <end position="228"/>
    </location>
</feature>
<dbReference type="Gene3D" id="3.20.20.60">
    <property type="entry name" value="Phosphoenolpyruvate-binding domains"/>
    <property type="match status" value="1"/>
</dbReference>
<evidence type="ECO:0000259" key="4">
    <source>
        <dbReference type="Pfam" id="PF03328"/>
    </source>
</evidence>
<evidence type="ECO:0000313" key="5">
    <source>
        <dbReference type="EMBL" id="WGW11471.1"/>
    </source>
</evidence>
<evidence type="ECO:0000256" key="2">
    <source>
        <dbReference type="ARBA" id="ARBA00022723"/>
    </source>
</evidence>
<dbReference type="RefSeq" id="WP_349638261.1">
    <property type="nucleotide sequence ID" value="NZ_CP090958.1"/>
</dbReference>
<dbReference type="PIRSF" id="PIRSF015582">
    <property type="entry name" value="Cit_lyase_B"/>
    <property type="match status" value="1"/>
</dbReference>
<gene>
    <name evidence="5" type="ORF">LWF01_15460</name>
</gene>